<evidence type="ECO:0000256" key="1">
    <source>
        <dbReference type="ARBA" id="ARBA00010641"/>
    </source>
</evidence>
<dbReference type="Pfam" id="PF08281">
    <property type="entry name" value="Sigma70_r4_2"/>
    <property type="match status" value="1"/>
</dbReference>
<sequence length="197" mass="22522">MRHYVAFQTVFLSRIIPLHRAYSRTSPLSTMNPSVILANLYLRHFSELRAFLFRHTGCREIAAELTQETFIRIMGYQTDTSIQNARALLYRIAGNLAIDHHRTCVKFPESVSIDDLPQHELPATELTDPARLVAARQLLEKLCIAIDALPPQCHRAFVLHKFDGYSHAEIAEKLGITRNAVEKLLIRALIRLRQVLV</sequence>
<dbReference type="AlphaFoldDB" id="Q82WV3"/>
<feature type="domain" description="RNA polymerase sigma-70 region 2" evidence="5">
    <location>
        <begin position="40"/>
        <end position="102"/>
    </location>
</feature>
<organism evidence="7 8">
    <name type="scientific">Nitrosomonas europaea (strain ATCC 19718 / CIP 103999 / KCTC 2705 / NBRC 14298)</name>
    <dbReference type="NCBI Taxonomy" id="228410"/>
    <lineage>
        <taxon>Bacteria</taxon>
        <taxon>Pseudomonadati</taxon>
        <taxon>Pseudomonadota</taxon>
        <taxon>Betaproteobacteria</taxon>
        <taxon>Nitrosomonadales</taxon>
        <taxon>Nitrosomonadaceae</taxon>
        <taxon>Nitrosomonas</taxon>
    </lineage>
</organism>
<dbReference type="HOGENOM" id="CLU_047691_12_2_4"/>
<dbReference type="InterPro" id="IPR013325">
    <property type="entry name" value="RNA_pol_sigma_r2"/>
</dbReference>
<evidence type="ECO:0000313" key="8">
    <source>
        <dbReference type="Proteomes" id="UP000001416"/>
    </source>
</evidence>
<dbReference type="InterPro" id="IPR013249">
    <property type="entry name" value="RNA_pol_sigma70_r4_t2"/>
</dbReference>
<dbReference type="DNASU" id="1081493"/>
<dbReference type="SUPFAM" id="SSF88946">
    <property type="entry name" value="Sigma2 domain of RNA polymerase sigma factors"/>
    <property type="match status" value="1"/>
</dbReference>
<evidence type="ECO:0000313" key="7">
    <source>
        <dbReference type="EMBL" id="CAD84465.1"/>
    </source>
</evidence>
<dbReference type="eggNOG" id="COG1595">
    <property type="taxonomic scope" value="Bacteria"/>
</dbReference>
<protein>
    <submittedName>
        <fullName evidence="7">Sigma factor, ECF subfamily</fullName>
    </submittedName>
</protein>
<dbReference type="InterPro" id="IPR013324">
    <property type="entry name" value="RNA_pol_sigma_r3/r4-like"/>
</dbReference>
<dbReference type="Gene3D" id="1.10.1740.10">
    <property type="match status" value="1"/>
</dbReference>
<dbReference type="GO" id="GO:0006352">
    <property type="term" value="P:DNA-templated transcription initiation"/>
    <property type="evidence" value="ECO:0007669"/>
    <property type="project" value="InterPro"/>
</dbReference>
<dbReference type="GO" id="GO:0016987">
    <property type="term" value="F:sigma factor activity"/>
    <property type="evidence" value="ECO:0007669"/>
    <property type="project" value="UniProtKB-KW"/>
</dbReference>
<evidence type="ECO:0000256" key="4">
    <source>
        <dbReference type="ARBA" id="ARBA00023163"/>
    </source>
</evidence>
<gene>
    <name evidence="7" type="ordered locus">NE0554</name>
</gene>
<dbReference type="InterPro" id="IPR036388">
    <property type="entry name" value="WH-like_DNA-bd_sf"/>
</dbReference>
<dbReference type="SUPFAM" id="SSF88659">
    <property type="entry name" value="Sigma3 and sigma4 domains of RNA polymerase sigma factors"/>
    <property type="match status" value="1"/>
</dbReference>
<dbReference type="InterPro" id="IPR007627">
    <property type="entry name" value="RNA_pol_sigma70_r2"/>
</dbReference>
<evidence type="ECO:0000256" key="3">
    <source>
        <dbReference type="ARBA" id="ARBA00023082"/>
    </source>
</evidence>
<accession>Q82WV3</accession>
<evidence type="ECO:0000259" key="5">
    <source>
        <dbReference type="Pfam" id="PF04542"/>
    </source>
</evidence>
<dbReference type="SMR" id="Q82WV3"/>
<dbReference type="EMBL" id="AL954747">
    <property type="protein sequence ID" value="CAD84465.1"/>
    <property type="molecule type" value="Genomic_DNA"/>
</dbReference>
<dbReference type="STRING" id="228410.NE0554"/>
<proteinExistence type="inferred from homology"/>
<dbReference type="CDD" id="cd06171">
    <property type="entry name" value="Sigma70_r4"/>
    <property type="match status" value="1"/>
</dbReference>
<dbReference type="PANTHER" id="PTHR43133">
    <property type="entry name" value="RNA POLYMERASE ECF-TYPE SIGMA FACTO"/>
    <property type="match status" value="1"/>
</dbReference>
<reference evidence="7 8" key="1">
    <citation type="journal article" date="2003" name="J. Bacteriol.">
        <title>Complete genome sequence of the ammonia-oxidizing bacterium and obligate chemolithoautotroph Nitrosomonas europaea.</title>
        <authorList>
            <person name="Chain P."/>
            <person name="Lamerdin J."/>
            <person name="Larimer F."/>
            <person name="Regala W."/>
            <person name="Land M."/>
            <person name="Hauser L."/>
            <person name="Hooper A."/>
            <person name="Klotz M."/>
            <person name="Norton J."/>
            <person name="Sayavedra-Soto L."/>
            <person name="Arciero D."/>
            <person name="Hommes N."/>
            <person name="Whittaker M."/>
            <person name="Arp D."/>
        </authorList>
    </citation>
    <scope>NUCLEOTIDE SEQUENCE [LARGE SCALE GENOMIC DNA]</scope>
    <source>
        <strain evidence="8">ATCC 19718 / CIP 103999 / KCTC 2705 / NBRC 14298</strain>
    </source>
</reference>
<dbReference type="Pfam" id="PF04542">
    <property type="entry name" value="Sigma70_r2"/>
    <property type="match status" value="1"/>
</dbReference>
<keyword evidence="4" id="KW-0804">Transcription</keyword>
<dbReference type="InterPro" id="IPR039425">
    <property type="entry name" value="RNA_pol_sigma-70-like"/>
</dbReference>
<name>Q82WV3_NITEU</name>
<dbReference type="Gene3D" id="1.10.10.10">
    <property type="entry name" value="Winged helix-like DNA-binding domain superfamily/Winged helix DNA-binding domain"/>
    <property type="match status" value="1"/>
</dbReference>
<evidence type="ECO:0000259" key="6">
    <source>
        <dbReference type="Pfam" id="PF08281"/>
    </source>
</evidence>
<dbReference type="PhylomeDB" id="Q82WV3"/>
<comment type="similarity">
    <text evidence="1">Belongs to the sigma-70 factor family. ECF subfamily.</text>
</comment>
<keyword evidence="3" id="KW-0731">Sigma factor</keyword>
<evidence type="ECO:0000256" key="2">
    <source>
        <dbReference type="ARBA" id="ARBA00023015"/>
    </source>
</evidence>
<dbReference type="GO" id="GO:0003677">
    <property type="term" value="F:DNA binding"/>
    <property type="evidence" value="ECO:0007669"/>
    <property type="project" value="InterPro"/>
</dbReference>
<feature type="domain" description="RNA polymerase sigma factor 70 region 4 type 2" evidence="6">
    <location>
        <begin position="145"/>
        <end position="192"/>
    </location>
</feature>
<dbReference type="Proteomes" id="UP000001416">
    <property type="component" value="Chromosome"/>
</dbReference>
<keyword evidence="8" id="KW-1185">Reference proteome</keyword>
<dbReference type="NCBIfam" id="TIGR02937">
    <property type="entry name" value="sigma70-ECF"/>
    <property type="match status" value="1"/>
</dbReference>
<dbReference type="InterPro" id="IPR014284">
    <property type="entry name" value="RNA_pol_sigma-70_dom"/>
</dbReference>
<dbReference type="KEGG" id="neu:NE0554"/>
<dbReference type="PANTHER" id="PTHR43133:SF63">
    <property type="entry name" value="RNA POLYMERASE SIGMA FACTOR FECI-RELATED"/>
    <property type="match status" value="1"/>
</dbReference>
<keyword evidence="2" id="KW-0805">Transcription regulation</keyword>